<organism evidence="2 3">
    <name type="scientific">Klebsiella phage vB_KleM_RaK2</name>
    <dbReference type="NCBI Taxonomy" id="1147094"/>
    <lineage>
        <taxon>Viruses</taxon>
        <taxon>Duplodnaviria</taxon>
        <taxon>Heunggongvirae</taxon>
        <taxon>Uroviricota</taxon>
        <taxon>Caudoviricetes</taxon>
        <taxon>Alcyoneusvirus</taxon>
        <taxon>Alcyoneusvirus RaK2</taxon>
    </lineage>
</organism>
<keyword evidence="1" id="KW-0472">Membrane</keyword>
<keyword evidence="3" id="KW-1185">Reference proteome</keyword>
<keyword evidence="1" id="KW-0812">Transmembrane</keyword>
<keyword evidence="1" id="KW-1133">Transmembrane helix</keyword>
<gene>
    <name evidence="2" type="ORF">RaK2_00452</name>
</gene>
<dbReference type="Proteomes" id="UP000007524">
    <property type="component" value="Segment"/>
</dbReference>
<dbReference type="RefSeq" id="YP_007007607.1">
    <property type="nucleotide sequence ID" value="NC_019526.1"/>
</dbReference>
<name>H6X4Q9_9CAUD</name>
<feature type="transmembrane region" description="Helical" evidence="1">
    <location>
        <begin position="6"/>
        <end position="26"/>
    </location>
</feature>
<evidence type="ECO:0000313" key="3">
    <source>
        <dbReference type="Proteomes" id="UP000007524"/>
    </source>
</evidence>
<dbReference type="EMBL" id="JQ513383">
    <property type="protein sequence ID" value="AFA44725.1"/>
    <property type="molecule type" value="Genomic_DNA"/>
</dbReference>
<proteinExistence type="predicted"/>
<dbReference type="KEGG" id="vg:14013040"/>
<reference evidence="2 3" key="1">
    <citation type="journal article" date="2012" name="J. Virol.">
        <title>Genome of Klebsiella sp.-Infecting Bacteriophage vB_KleM_RaK2.</title>
        <authorList>
            <person name="Simoliunas E."/>
            <person name="Kaliniene L."/>
            <person name="Truncaite L."/>
            <person name="Klausa V."/>
            <person name="Zajanckauskaite A."/>
            <person name="Meskys R."/>
        </authorList>
    </citation>
    <scope>NUCLEOTIDE SEQUENCE [LARGE SCALE GENOMIC DNA]</scope>
</reference>
<protein>
    <submittedName>
        <fullName evidence="2">Uncharacterized protein</fullName>
    </submittedName>
</protein>
<sequence length="107" mass="13027">MMIFFMNMVTILIGSHILVHNFLLLLNNKIQINYIFRDDPLYKNEISDIYKNMTTEIYHYYMNKKFKCYYIKAIVKPARLYICTKNDMVSKVIDIKDLKDEVLRDEW</sequence>
<evidence type="ECO:0000313" key="2">
    <source>
        <dbReference type="EMBL" id="AFA44725.1"/>
    </source>
</evidence>
<evidence type="ECO:0000256" key="1">
    <source>
        <dbReference type="SAM" id="Phobius"/>
    </source>
</evidence>
<accession>H6X4Q9</accession>
<dbReference type="GeneID" id="14013040"/>